<dbReference type="NCBIfam" id="TIGR02064">
    <property type="entry name" value="dsrA"/>
    <property type="match status" value="1"/>
</dbReference>
<reference evidence="7" key="1">
    <citation type="submission" date="2018-05" db="EMBL/GenBank/DDBJ databases">
        <authorList>
            <person name="Lanie J.A."/>
            <person name="Ng W.-L."/>
            <person name="Kazmierczak K.M."/>
            <person name="Andrzejewski T.M."/>
            <person name="Davidsen T.M."/>
            <person name="Wayne K.J."/>
            <person name="Tettelin H."/>
            <person name="Glass J.I."/>
            <person name="Rusch D."/>
            <person name="Podicherti R."/>
            <person name="Tsui H.-C.T."/>
            <person name="Winkler M.E."/>
        </authorList>
    </citation>
    <scope>NUCLEOTIDE SEQUENCE</scope>
</reference>
<organism evidence="7">
    <name type="scientific">marine metagenome</name>
    <dbReference type="NCBI Taxonomy" id="408172"/>
    <lineage>
        <taxon>unclassified sequences</taxon>
        <taxon>metagenomes</taxon>
        <taxon>ecological metagenomes</taxon>
    </lineage>
</organism>
<keyword evidence="3" id="KW-0408">Iron</keyword>
<dbReference type="PANTHER" id="PTHR11493">
    <property type="entry name" value="SULFITE REDUCTASE [NADPH] SUBUNIT BETA-RELATED"/>
    <property type="match status" value="1"/>
</dbReference>
<evidence type="ECO:0000313" key="7">
    <source>
        <dbReference type="EMBL" id="SUZ54261.1"/>
    </source>
</evidence>
<dbReference type="GO" id="GO:0051539">
    <property type="term" value="F:4 iron, 4 sulfur cluster binding"/>
    <property type="evidence" value="ECO:0007669"/>
    <property type="project" value="UniProtKB-KW"/>
</dbReference>
<dbReference type="InterPro" id="IPR006067">
    <property type="entry name" value="NO2/SO3_Rdtase_4Fe4S_dom"/>
</dbReference>
<dbReference type="PANTHER" id="PTHR11493:SF54">
    <property type="entry name" value="ANAEROBIC SULFITE REDUCTASE SUBUNIT C"/>
    <property type="match status" value="1"/>
</dbReference>
<dbReference type="GO" id="GO:0009337">
    <property type="term" value="C:sulfite reductase complex (NADPH)"/>
    <property type="evidence" value="ECO:0007669"/>
    <property type="project" value="TreeGrafter"/>
</dbReference>
<keyword evidence="1" id="KW-0004">4Fe-4S</keyword>
<dbReference type="InterPro" id="IPR005117">
    <property type="entry name" value="NiRdtase/SiRdtase_haem-b_fer"/>
</dbReference>
<dbReference type="AlphaFoldDB" id="A0A381NIA4"/>
<sequence>MEDLKGAGSSGDEKDTGDNKGKFLNPTPILDELEGGKWPSFITGFKELGERTEKPMIRGVLDQLEYSYKTKMGYWKGGLVTVKGYGAGIITRFSMIKDKFPEATEFHTFRVQPAPGLHYSTKMLREVCDIWEKHGSGFINMHGQSGNLQLIGIEQGKTQECFDELNQAGWDLGGAGATVRTAASCVGPARCEQACFDNLKVHEKVLKNYAGMTHRPEFNYKLKFKFSACPNDCANAIMRADVALIGTWRDSIQIEQEYVKEWIDNNGEDALFDQVVNMCPTKAISHKIGTSTIEIDNKNCVRCMHCLNVLPKALSPGKERGASLLIGGKNTLKVGVNLGAMMIPFMKLDTDEEVEEYIELMDEIIDWWDETGLDHERVGETIERVGMKQFLDAVGIEANVDMVVRPRDNPYYKKQYDSAV</sequence>
<dbReference type="Gene3D" id="6.10.140.1420">
    <property type="match status" value="1"/>
</dbReference>
<dbReference type="SUPFAM" id="SSF54862">
    <property type="entry name" value="4Fe-4S ferredoxins"/>
    <property type="match status" value="1"/>
</dbReference>
<dbReference type="InterPro" id="IPR036136">
    <property type="entry name" value="Nit/Sulf_reduc_fer-like_dom_sf"/>
</dbReference>
<accession>A0A381NIA4</accession>
<name>A0A381NIA4_9ZZZZ</name>
<dbReference type="Pfam" id="PF01077">
    <property type="entry name" value="NIR_SIR"/>
    <property type="match status" value="1"/>
</dbReference>
<dbReference type="GO" id="GO:0046872">
    <property type="term" value="F:metal ion binding"/>
    <property type="evidence" value="ECO:0007669"/>
    <property type="project" value="UniProtKB-KW"/>
</dbReference>
<evidence type="ECO:0000259" key="6">
    <source>
        <dbReference type="PROSITE" id="PS51379"/>
    </source>
</evidence>
<dbReference type="SUPFAM" id="SSF56014">
    <property type="entry name" value="Nitrite and sulphite reductase 4Fe-4S domain-like"/>
    <property type="match status" value="1"/>
</dbReference>
<feature type="domain" description="4Fe-4S ferredoxin-type" evidence="6">
    <location>
        <begin position="291"/>
        <end position="319"/>
    </location>
</feature>
<proteinExistence type="predicted"/>
<feature type="compositionally biased region" description="Basic and acidic residues" evidence="5">
    <location>
        <begin position="11"/>
        <end position="21"/>
    </location>
</feature>
<dbReference type="Gene3D" id="3.30.70.20">
    <property type="match status" value="1"/>
</dbReference>
<protein>
    <recommendedName>
        <fullName evidence="6">4Fe-4S ferredoxin-type domain-containing protein</fullName>
    </recommendedName>
</protein>
<dbReference type="InterPro" id="IPR011806">
    <property type="entry name" value="DsrA"/>
</dbReference>
<dbReference type="PROSITE" id="PS51379">
    <property type="entry name" value="4FE4S_FER_2"/>
    <property type="match status" value="1"/>
</dbReference>
<keyword evidence="2" id="KW-0479">Metal-binding</keyword>
<evidence type="ECO:0000256" key="5">
    <source>
        <dbReference type="SAM" id="MobiDB-lite"/>
    </source>
</evidence>
<evidence type="ECO:0000256" key="1">
    <source>
        <dbReference type="ARBA" id="ARBA00022485"/>
    </source>
</evidence>
<evidence type="ECO:0000256" key="4">
    <source>
        <dbReference type="ARBA" id="ARBA00023014"/>
    </source>
</evidence>
<dbReference type="GO" id="GO:0020037">
    <property type="term" value="F:heme binding"/>
    <property type="evidence" value="ECO:0007669"/>
    <property type="project" value="InterPro"/>
</dbReference>
<gene>
    <name evidence="7" type="ORF">METZ01_LOCUS7115</name>
</gene>
<dbReference type="GO" id="GO:0018551">
    <property type="term" value="F:dissimilatory sulfite reductase (NADH) activity"/>
    <property type="evidence" value="ECO:0007669"/>
    <property type="project" value="InterPro"/>
</dbReference>
<dbReference type="InterPro" id="IPR017896">
    <property type="entry name" value="4Fe4S_Fe-S-bd"/>
</dbReference>
<evidence type="ECO:0000256" key="2">
    <source>
        <dbReference type="ARBA" id="ARBA00022723"/>
    </source>
</evidence>
<dbReference type="GO" id="GO:0016002">
    <property type="term" value="F:sulfite reductase activity"/>
    <property type="evidence" value="ECO:0007669"/>
    <property type="project" value="TreeGrafter"/>
</dbReference>
<dbReference type="GO" id="GO:0050311">
    <property type="term" value="F:sulfite reductase (ferredoxin) activity"/>
    <property type="evidence" value="ECO:0007669"/>
    <property type="project" value="TreeGrafter"/>
</dbReference>
<dbReference type="GO" id="GO:0000103">
    <property type="term" value="P:sulfate assimilation"/>
    <property type="evidence" value="ECO:0007669"/>
    <property type="project" value="TreeGrafter"/>
</dbReference>
<dbReference type="InterPro" id="IPR045169">
    <property type="entry name" value="NO2/SO3_Rdtase_4Fe4S_prot"/>
</dbReference>
<dbReference type="Gene3D" id="3.30.413.10">
    <property type="entry name" value="Sulfite Reductase Hemoprotein, domain 1"/>
    <property type="match status" value="1"/>
</dbReference>
<dbReference type="InterPro" id="IPR045854">
    <property type="entry name" value="NO2/SO3_Rdtase_4Fe4S_sf"/>
</dbReference>
<dbReference type="Pfam" id="PF03460">
    <property type="entry name" value="NIR_SIR_ferr"/>
    <property type="match status" value="1"/>
</dbReference>
<dbReference type="Gene3D" id="3.30.70.2500">
    <property type="match status" value="1"/>
</dbReference>
<dbReference type="EMBL" id="UINC01000377">
    <property type="protein sequence ID" value="SUZ54261.1"/>
    <property type="molecule type" value="Genomic_DNA"/>
</dbReference>
<dbReference type="SUPFAM" id="SSF55124">
    <property type="entry name" value="Nitrite/Sulfite reductase N-terminal domain-like"/>
    <property type="match status" value="1"/>
</dbReference>
<keyword evidence="4" id="KW-0411">Iron-sulfur</keyword>
<feature type="region of interest" description="Disordered" evidence="5">
    <location>
        <begin position="1"/>
        <end position="26"/>
    </location>
</feature>
<evidence type="ECO:0000256" key="3">
    <source>
        <dbReference type="ARBA" id="ARBA00023004"/>
    </source>
</evidence>